<protein>
    <submittedName>
        <fullName evidence="1">Uncharacterized protein</fullName>
    </submittedName>
</protein>
<name>A0A2D1U637_9SPHI</name>
<dbReference type="OrthoDB" id="1005072at2"/>
<reference evidence="1 2" key="1">
    <citation type="submission" date="2017-10" db="EMBL/GenBank/DDBJ databases">
        <title>Whole genome of Pedobacter ginsengisoli T01R-27 isolated from tomato rhizosphere.</title>
        <authorList>
            <person name="Weon H.-Y."/>
            <person name="Lee S.A."/>
            <person name="Sang M.K."/>
            <person name="Song J."/>
        </authorList>
    </citation>
    <scope>NUCLEOTIDE SEQUENCE [LARGE SCALE GENOMIC DNA]</scope>
    <source>
        <strain evidence="1 2">T01R-27</strain>
    </source>
</reference>
<dbReference type="AlphaFoldDB" id="A0A2D1U637"/>
<dbReference type="RefSeq" id="WP_099438995.1">
    <property type="nucleotide sequence ID" value="NZ_CP024091.1"/>
</dbReference>
<gene>
    <name evidence="1" type="ORF">CPT03_11565</name>
</gene>
<dbReference type="EMBL" id="CP024091">
    <property type="protein sequence ID" value="ATP57066.1"/>
    <property type="molecule type" value="Genomic_DNA"/>
</dbReference>
<organism evidence="1 2">
    <name type="scientific">Pedobacter ginsengisoli</name>
    <dbReference type="NCBI Taxonomy" id="363852"/>
    <lineage>
        <taxon>Bacteria</taxon>
        <taxon>Pseudomonadati</taxon>
        <taxon>Bacteroidota</taxon>
        <taxon>Sphingobacteriia</taxon>
        <taxon>Sphingobacteriales</taxon>
        <taxon>Sphingobacteriaceae</taxon>
        <taxon>Pedobacter</taxon>
    </lineage>
</organism>
<dbReference type="KEGG" id="pgs:CPT03_11565"/>
<keyword evidence="2" id="KW-1185">Reference proteome</keyword>
<evidence type="ECO:0000313" key="2">
    <source>
        <dbReference type="Proteomes" id="UP000223749"/>
    </source>
</evidence>
<evidence type="ECO:0000313" key="1">
    <source>
        <dbReference type="EMBL" id="ATP57066.1"/>
    </source>
</evidence>
<sequence>MNMDQPHFMERSFDFLNHIPAEGKIMITNFLEYVVKPGNAFMSQALLQLNKYYCTQKKCLNCGIGIKILKK</sequence>
<proteinExistence type="predicted"/>
<dbReference type="Proteomes" id="UP000223749">
    <property type="component" value="Chromosome"/>
</dbReference>
<accession>A0A2D1U637</accession>